<name>A0A9P5ZB39_9AGAR</name>
<dbReference type="AlphaFoldDB" id="A0A9P5ZB39"/>
<dbReference type="InterPro" id="IPR051477">
    <property type="entry name" value="Expansin_CellWall"/>
</dbReference>
<gene>
    <name evidence="3" type="ORF">BDN70DRAFT_182864</name>
</gene>
<evidence type="ECO:0000313" key="4">
    <source>
        <dbReference type="Proteomes" id="UP000807469"/>
    </source>
</evidence>
<accession>A0A9P5ZB39</accession>
<dbReference type="Proteomes" id="UP000807469">
    <property type="component" value="Unassembled WGS sequence"/>
</dbReference>
<dbReference type="OrthoDB" id="623670at2759"/>
<organism evidence="3 4">
    <name type="scientific">Pholiota conissans</name>
    <dbReference type="NCBI Taxonomy" id="109636"/>
    <lineage>
        <taxon>Eukaryota</taxon>
        <taxon>Fungi</taxon>
        <taxon>Dikarya</taxon>
        <taxon>Basidiomycota</taxon>
        <taxon>Agaricomycotina</taxon>
        <taxon>Agaricomycetes</taxon>
        <taxon>Agaricomycetidae</taxon>
        <taxon>Agaricales</taxon>
        <taxon>Agaricineae</taxon>
        <taxon>Strophariaceae</taxon>
        <taxon>Pholiota</taxon>
    </lineage>
</organism>
<evidence type="ECO:0000256" key="1">
    <source>
        <dbReference type="ARBA" id="ARBA00022729"/>
    </source>
</evidence>
<dbReference type="InterPro" id="IPR009009">
    <property type="entry name" value="RlpA-like_DPBB"/>
</dbReference>
<dbReference type="PANTHER" id="PTHR31836">
    <property type="match status" value="1"/>
</dbReference>
<feature type="non-terminal residue" evidence="3">
    <location>
        <position position="1"/>
    </location>
</feature>
<dbReference type="PANTHER" id="PTHR31836:SF28">
    <property type="entry name" value="SRCR DOMAIN-CONTAINING PROTEIN-RELATED"/>
    <property type="match status" value="1"/>
</dbReference>
<comment type="caution">
    <text evidence="3">The sequence shown here is derived from an EMBL/GenBank/DDBJ whole genome shotgun (WGS) entry which is preliminary data.</text>
</comment>
<dbReference type="CDD" id="cd22191">
    <property type="entry name" value="DPBB_RlpA_EXP_N-like"/>
    <property type="match status" value="1"/>
</dbReference>
<feature type="domain" description="RlpA-like protein double-psi beta-barrel" evidence="2">
    <location>
        <begin position="50"/>
        <end position="100"/>
    </location>
</feature>
<keyword evidence="1" id="KW-0732">Signal</keyword>
<dbReference type="InterPro" id="IPR036908">
    <property type="entry name" value="RlpA-like_sf"/>
</dbReference>
<proteinExistence type="predicted"/>
<dbReference type="EMBL" id="MU155146">
    <property type="protein sequence ID" value="KAF9484217.1"/>
    <property type="molecule type" value="Genomic_DNA"/>
</dbReference>
<evidence type="ECO:0000259" key="2">
    <source>
        <dbReference type="Pfam" id="PF03330"/>
    </source>
</evidence>
<reference evidence="3" key="1">
    <citation type="submission" date="2020-11" db="EMBL/GenBank/DDBJ databases">
        <authorList>
            <consortium name="DOE Joint Genome Institute"/>
            <person name="Ahrendt S."/>
            <person name="Riley R."/>
            <person name="Andreopoulos W."/>
            <person name="Labutti K."/>
            <person name="Pangilinan J."/>
            <person name="Ruiz-Duenas F.J."/>
            <person name="Barrasa J.M."/>
            <person name="Sanchez-Garcia M."/>
            <person name="Camarero S."/>
            <person name="Miyauchi S."/>
            <person name="Serrano A."/>
            <person name="Linde D."/>
            <person name="Babiker R."/>
            <person name="Drula E."/>
            <person name="Ayuso-Fernandez I."/>
            <person name="Pacheco R."/>
            <person name="Padilla G."/>
            <person name="Ferreira P."/>
            <person name="Barriuso J."/>
            <person name="Kellner H."/>
            <person name="Castanera R."/>
            <person name="Alfaro M."/>
            <person name="Ramirez L."/>
            <person name="Pisabarro A.G."/>
            <person name="Kuo A."/>
            <person name="Tritt A."/>
            <person name="Lipzen A."/>
            <person name="He G."/>
            <person name="Yan M."/>
            <person name="Ng V."/>
            <person name="Cullen D."/>
            <person name="Martin F."/>
            <person name="Rosso M.-N."/>
            <person name="Henrissat B."/>
            <person name="Hibbett D."/>
            <person name="Martinez A.T."/>
            <person name="Grigoriev I.V."/>
        </authorList>
    </citation>
    <scope>NUCLEOTIDE SEQUENCE</scope>
    <source>
        <strain evidence="3">CIRM-BRFM 674</strain>
    </source>
</reference>
<evidence type="ECO:0000313" key="3">
    <source>
        <dbReference type="EMBL" id="KAF9484217.1"/>
    </source>
</evidence>
<dbReference type="SUPFAM" id="SSF50685">
    <property type="entry name" value="Barwin-like endoglucanases"/>
    <property type="match status" value="1"/>
</dbReference>
<dbReference type="Gene3D" id="2.40.40.10">
    <property type="entry name" value="RlpA-like domain"/>
    <property type="match status" value="1"/>
</dbReference>
<protein>
    <submittedName>
        <fullName evidence="3">Riboflavin-aldehyde forming enzyme</fullName>
    </submittedName>
</protein>
<dbReference type="Pfam" id="PF03330">
    <property type="entry name" value="DPBB_1"/>
    <property type="match status" value="1"/>
</dbReference>
<keyword evidence="4" id="KW-1185">Reference proteome</keyword>
<sequence>LLAGVASAGKPHYAVATWYYPGIGACGIWNTNNDKIVALPLSSYGTGNHCGQNVKLHYQGRTVIAKVVDMCPSCGRNGIDLSLGAFQALAPPGKGVIQVVWEYV</sequence>